<accession>A0A2Z7D298</accession>
<dbReference type="PANTHER" id="PTHR34222:SF97">
    <property type="entry name" value="CATALYTIC REGION, PUTATIVE-RELATED"/>
    <property type="match status" value="1"/>
</dbReference>
<name>A0A2Z7D298_9LAMI</name>
<gene>
    <name evidence="1" type="ORF">F511_06208</name>
</gene>
<dbReference type="Proteomes" id="UP000250235">
    <property type="component" value="Unassembled WGS sequence"/>
</dbReference>
<evidence type="ECO:0000313" key="1">
    <source>
        <dbReference type="EMBL" id="KZV51144.1"/>
    </source>
</evidence>
<organism evidence="1 2">
    <name type="scientific">Dorcoceras hygrometricum</name>
    <dbReference type="NCBI Taxonomy" id="472368"/>
    <lineage>
        <taxon>Eukaryota</taxon>
        <taxon>Viridiplantae</taxon>
        <taxon>Streptophyta</taxon>
        <taxon>Embryophyta</taxon>
        <taxon>Tracheophyta</taxon>
        <taxon>Spermatophyta</taxon>
        <taxon>Magnoliopsida</taxon>
        <taxon>eudicotyledons</taxon>
        <taxon>Gunneridae</taxon>
        <taxon>Pentapetalae</taxon>
        <taxon>asterids</taxon>
        <taxon>lamiids</taxon>
        <taxon>Lamiales</taxon>
        <taxon>Gesneriaceae</taxon>
        <taxon>Didymocarpoideae</taxon>
        <taxon>Trichosporeae</taxon>
        <taxon>Loxocarpinae</taxon>
        <taxon>Dorcoceras</taxon>
    </lineage>
</organism>
<dbReference type="OrthoDB" id="5544992at2759"/>
<sequence length="155" mass="17846">TLPSCACARSRAYLDHEQNRCLIQFVMGLNDSCGSIRSQILMMSNLPSVSQAFVIVSQEESHRMALFNQSTNHHTLFIIYQEIRTSQMRELQHRRPHERSLLQSSRIPTRTQALQEVLKENSLRISHEAIKCLLIIRIKSTDKPLPVPHVHAHTI</sequence>
<feature type="non-terminal residue" evidence="1">
    <location>
        <position position="1"/>
    </location>
</feature>
<protein>
    <submittedName>
        <fullName evidence="1">Uncharacterized protein</fullName>
    </submittedName>
</protein>
<dbReference type="PANTHER" id="PTHR34222">
    <property type="entry name" value="GAG_PRE-INTEGRS DOMAIN-CONTAINING PROTEIN"/>
    <property type="match status" value="1"/>
</dbReference>
<evidence type="ECO:0000313" key="2">
    <source>
        <dbReference type="Proteomes" id="UP000250235"/>
    </source>
</evidence>
<dbReference type="EMBL" id="KQ991968">
    <property type="protein sequence ID" value="KZV51144.1"/>
    <property type="molecule type" value="Genomic_DNA"/>
</dbReference>
<reference evidence="1 2" key="1">
    <citation type="journal article" date="2015" name="Proc. Natl. Acad. Sci. U.S.A.">
        <title>The resurrection genome of Boea hygrometrica: A blueprint for survival of dehydration.</title>
        <authorList>
            <person name="Xiao L."/>
            <person name="Yang G."/>
            <person name="Zhang L."/>
            <person name="Yang X."/>
            <person name="Zhao S."/>
            <person name="Ji Z."/>
            <person name="Zhou Q."/>
            <person name="Hu M."/>
            <person name="Wang Y."/>
            <person name="Chen M."/>
            <person name="Xu Y."/>
            <person name="Jin H."/>
            <person name="Xiao X."/>
            <person name="Hu G."/>
            <person name="Bao F."/>
            <person name="Hu Y."/>
            <person name="Wan P."/>
            <person name="Li L."/>
            <person name="Deng X."/>
            <person name="Kuang T."/>
            <person name="Xiang C."/>
            <person name="Zhu J.K."/>
            <person name="Oliver M.J."/>
            <person name="He Y."/>
        </authorList>
    </citation>
    <scope>NUCLEOTIDE SEQUENCE [LARGE SCALE GENOMIC DNA]</scope>
    <source>
        <strain evidence="2">cv. XS01</strain>
    </source>
</reference>
<keyword evidence="2" id="KW-1185">Reference proteome</keyword>
<proteinExistence type="predicted"/>
<dbReference type="AlphaFoldDB" id="A0A2Z7D298"/>